<dbReference type="SUPFAM" id="SSF53850">
    <property type="entry name" value="Periplasmic binding protein-like II"/>
    <property type="match status" value="1"/>
</dbReference>
<dbReference type="PIRSF" id="PIRSF017082">
    <property type="entry name" value="YflP"/>
    <property type="match status" value="1"/>
</dbReference>
<dbReference type="RefSeq" id="WP_094437864.1">
    <property type="nucleotide sequence ID" value="NZ_NKDB02000002.1"/>
</dbReference>
<gene>
    <name evidence="3" type="ORF">CE154_009570</name>
</gene>
<dbReference type="Pfam" id="PF03401">
    <property type="entry name" value="TctC"/>
    <property type="match status" value="1"/>
</dbReference>
<keyword evidence="2" id="KW-0732">Signal</keyword>
<feature type="chain" id="PRO_5019495969" evidence="2">
    <location>
        <begin position="21"/>
        <end position="321"/>
    </location>
</feature>
<dbReference type="PANTHER" id="PTHR42928">
    <property type="entry name" value="TRICARBOXYLATE-BINDING PROTEIN"/>
    <property type="match status" value="1"/>
</dbReference>
<dbReference type="Gene3D" id="3.40.190.10">
    <property type="entry name" value="Periplasmic binding protein-like II"/>
    <property type="match status" value="1"/>
</dbReference>
<comment type="caution">
    <text evidence="3">The sequence shown here is derived from an EMBL/GenBank/DDBJ whole genome shotgun (WGS) entry which is preliminary data.</text>
</comment>
<dbReference type="CDD" id="cd07012">
    <property type="entry name" value="PBP2_Bug_TTT"/>
    <property type="match status" value="1"/>
</dbReference>
<dbReference type="InterPro" id="IPR042100">
    <property type="entry name" value="Bug_dom1"/>
</dbReference>
<dbReference type="EMBL" id="NKDB02000002">
    <property type="protein sequence ID" value="RKJ96287.1"/>
    <property type="molecule type" value="Genomic_DNA"/>
</dbReference>
<dbReference type="PANTHER" id="PTHR42928:SF5">
    <property type="entry name" value="BLR1237 PROTEIN"/>
    <property type="match status" value="1"/>
</dbReference>
<evidence type="ECO:0000256" key="2">
    <source>
        <dbReference type="SAM" id="SignalP"/>
    </source>
</evidence>
<accession>A0A420KAN7</accession>
<evidence type="ECO:0000256" key="1">
    <source>
        <dbReference type="ARBA" id="ARBA00006987"/>
    </source>
</evidence>
<dbReference type="Proteomes" id="UP000216225">
    <property type="component" value="Unassembled WGS sequence"/>
</dbReference>
<protein>
    <submittedName>
        <fullName evidence="3">Tripartite tricarboxylate transporter substrate binding protein</fullName>
    </submittedName>
</protein>
<name>A0A420KAN7_9BURK</name>
<dbReference type="InterPro" id="IPR005064">
    <property type="entry name" value="BUG"/>
</dbReference>
<reference evidence="3 4" key="1">
    <citation type="submission" date="2018-09" db="EMBL/GenBank/DDBJ databases">
        <title>Genome comparison of Alicycliphilus sp. BQ1, a polyurethanolytic bacterium, with its closest phylogenetic relatives Alicycliphilus denitrificans BC and K601, unable to attack polyurethane.</title>
        <authorList>
            <person name="Loza-Tavera H."/>
            <person name="Lozano L."/>
            <person name="Cevallos M."/>
            <person name="Maya-Lucas O."/>
            <person name="Garcia-Mena J."/>
            <person name="Hernandez J."/>
        </authorList>
    </citation>
    <scope>NUCLEOTIDE SEQUENCE [LARGE SCALE GENOMIC DNA]</scope>
    <source>
        <strain evidence="3 4">BQ1</strain>
    </source>
</reference>
<comment type="similarity">
    <text evidence="1">Belongs to the UPF0065 (bug) family.</text>
</comment>
<sequence length="321" mass="34093">MKKLACIAFASLLSSGLAHAQGEDNYPSRPITAILSSAPGGGSDIIFRYLTTKLTPILGQPFVMDNKPGANGAIAMTAVKRAKPDGYTLTLGASASHVMNPVLYANLPYHPVKDFTAIGQLGTVGILLAASNDFPANNLKELAEVARKQKEPLQYASYGIGSTGHFCGEVLAQMSGYKLSHVPFKTVPQVISALIAGDVKVGFTDMTAGSAAVKNGQIKALASCTSKTPSLPGVGGYVDQGIDFDRKFRWVLYGPAGMPEPVAKKLRDALNTVLAMPDVIAKFREFGISAEPLDGDKVNQIVERDIADWREIARKGRITAE</sequence>
<feature type="signal peptide" evidence="2">
    <location>
        <begin position="1"/>
        <end position="20"/>
    </location>
</feature>
<evidence type="ECO:0000313" key="3">
    <source>
        <dbReference type="EMBL" id="RKJ96287.1"/>
    </source>
</evidence>
<proteinExistence type="inferred from homology"/>
<evidence type="ECO:0000313" key="4">
    <source>
        <dbReference type="Proteomes" id="UP000216225"/>
    </source>
</evidence>
<organism evidence="3 4">
    <name type="scientific">Alicycliphilus denitrificans</name>
    <dbReference type="NCBI Taxonomy" id="179636"/>
    <lineage>
        <taxon>Bacteria</taxon>
        <taxon>Pseudomonadati</taxon>
        <taxon>Pseudomonadota</taxon>
        <taxon>Betaproteobacteria</taxon>
        <taxon>Burkholderiales</taxon>
        <taxon>Comamonadaceae</taxon>
        <taxon>Alicycliphilus</taxon>
    </lineage>
</organism>
<dbReference type="Gene3D" id="3.40.190.150">
    <property type="entry name" value="Bordetella uptake gene, domain 1"/>
    <property type="match status" value="1"/>
</dbReference>
<dbReference type="AlphaFoldDB" id="A0A420KAN7"/>